<dbReference type="Gene3D" id="1.10.10.820">
    <property type="match status" value="1"/>
</dbReference>
<dbReference type="GO" id="GO:0007015">
    <property type="term" value="P:actin filament organization"/>
    <property type="evidence" value="ECO:0007669"/>
    <property type="project" value="TreeGrafter"/>
</dbReference>
<dbReference type="InterPro" id="IPR001609">
    <property type="entry name" value="Myosin_head_motor_dom-like"/>
</dbReference>
<evidence type="ECO:0000256" key="7">
    <source>
        <dbReference type="SAM" id="MobiDB-lite"/>
    </source>
</evidence>
<keyword evidence="8" id="KW-0472">Membrane</keyword>
<organism evidence="10 11">
    <name type="scientific">Geranomyces variabilis</name>
    <dbReference type="NCBI Taxonomy" id="109894"/>
    <lineage>
        <taxon>Eukaryota</taxon>
        <taxon>Fungi</taxon>
        <taxon>Fungi incertae sedis</taxon>
        <taxon>Chytridiomycota</taxon>
        <taxon>Chytridiomycota incertae sedis</taxon>
        <taxon>Chytridiomycetes</taxon>
        <taxon>Spizellomycetales</taxon>
        <taxon>Powellomycetaceae</taxon>
        <taxon>Geranomyces</taxon>
    </lineage>
</organism>
<dbReference type="GO" id="GO:0016020">
    <property type="term" value="C:membrane"/>
    <property type="evidence" value="ECO:0007669"/>
    <property type="project" value="TreeGrafter"/>
</dbReference>
<dbReference type="SMART" id="SM00242">
    <property type="entry name" value="MYSc"/>
    <property type="match status" value="1"/>
</dbReference>
<feature type="compositionally biased region" description="Low complexity" evidence="7">
    <location>
        <begin position="20"/>
        <end position="34"/>
    </location>
</feature>
<dbReference type="GO" id="GO:0005737">
    <property type="term" value="C:cytoplasm"/>
    <property type="evidence" value="ECO:0007669"/>
    <property type="project" value="TreeGrafter"/>
</dbReference>
<dbReference type="GO" id="GO:0051015">
    <property type="term" value="F:actin filament binding"/>
    <property type="evidence" value="ECO:0007669"/>
    <property type="project" value="TreeGrafter"/>
</dbReference>
<dbReference type="EMBL" id="JADGJQ010000018">
    <property type="protein sequence ID" value="KAJ3179997.1"/>
    <property type="molecule type" value="Genomic_DNA"/>
</dbReference>
<evidence type="ECO:0000256" key="2">
    <source>
        <dbReference type="ARBA" id="ARBA00022840"/>
    </source>
</evidence>
<dbReference type="PANTHER" id="PTHR13140">
    <property type="entry name" value="MYOSIN"/>
    <property type="match status" value="1"/>
</dbReference>
<dbReference type="InterPro" id="IPR036961">
    <property type="entry name" value="Kinesin_motor_dom_sf"/>
</dbReference>
<keyword evidence="4" id="KW-0505">Motor protein</keyword>
<comment type="caution">
    <text evidence="10">The sequence shown here is derived from an EMBL/GenBank/DDBJ whole genome shotgun (WGS) entry which is preliminary data.</text>
</comment>
<dbReference type="SUPFAM" id="SSF52540">
    <property type="entry name" value="P-loop containing nucleoside triphosphate hydrolases"/>
    <property type="match status" value="1"/>
</dbReference>
<dbReference type="Gene3D" id="1.20.58.530">
    <property type="match status" value="1"/>
</dbReference>
<evidence type="ECO:0000256" key="8">
    <source>
        <dbReference type="SAM" id="Phobius"/>
    </source>
</evidence>
<comment type="caution">
    <text evidence="6">Lacks conserved residue(s) required for the propagation of feature annotation.</text>
</comment>
<evidence type="ECO:0000259" key="9">
    <source>
        <dbReference type="PROSITE" id="PS51456"/>
    </source>
</evidence>
<keyword evidence="8" id="KW-0812">Transmembrane</keyword>
<keyword evidence="5 6" id="KW-0009">Actin-binding</keyword>
<dbReference type="Gene3D" id="1.20.120.720">
    <property type="entry name" value="Myosin VI head, motor domain, U50 subdomain"/>
    <property type="match status" value="1"/>
</dbReference>
<keyword evidence="3 6" id="KW-0518">Myosin</keyword>
<evidence type="ECO:0000313" key="11">
    <source>
        <dbReference type="Proteomes" id="UP001212152"/>
    </source>
</evidence>
<dbReference type="Pfam" id="PF00063">
    <property type="entry name" value="Myosin_head"/>
    <property type="match status" value="1"/>
</dbReference>
<keyword evidence="1" id="KW-0547">Nucleotide-binding</keyword>
<dbReference type="PRINTS" id="PR00193">
    <property type="entry name" value="MYOSINHEAVY"/>
</dbReference>
<feature type="domain" description="Myosin motor" evidence="9">
    <location>
        <begin position="38"/>
        <end position="743"/>
    </location>
</feature>
<keyword evidence="8" id="KW-1133">Transmembrane helix</keyword>
<keyword evidence="2" id="KW-0067">ATP-binding</keyword>
<dbReference type="PROSITE" id="PS51456">
    <property type="entry name" value="MYOSIN_MOTOR"/>
    <property type="match status" value="1"/>
</dbReference>
<evidence type="ECO:0000313" key="10">
    <source>
        <dbReference type="EMBL" id="KAJ3179997.1"/>
    </source>
</evidence>
<comment type="similarity">
    <text evidence="6">Belongs to the TRAFAC class myosin-kinesin ATPase superfamily. Myosin family.</text>
</comment>
<dbReference type="AlphaFoldDB" id="A0AAD5TLI1"/>
<dbReference type="PANTHER" id="PTHR13140:SF550">
    <property type="entry name" value="MYOSIN-IIIB ISOFORM X1"/>
    <property type="match status" value="1"/>
</dbReference>
<accession>A0AAD5TLI1</accession>
<evidence type="ECO:0000256" key="6">
    <source>
        <dbReference type="PROSITE-ProRule" id="PRU00782"/>
    </source>
</evidence>
<evidence type="ECO:0000256" key="4">
    <source>
        <dbReference type="ARBA" id="ARBA00023175"/>
    </source>
</evidence>
<evidence type="ECO:0000256" key="3">
    <source>
        <dbReference type="ARBA" id="ARBA00023123"/>
    </source>
</evidence>
<protein>
    <recommendedName>
        <fullName evidence="9">Myosin motor domain-containing protein</fullName>
    </recommendedName>
</protein>
<feature type="transmembrane region" description="Helical" evidence="8">
    <location>
        <begin position="853"/>
        <end position="872"/>
    </location>
</feature>
<dbReference type="GO" id="GO:0016459">
    <property type="term" value="C:myosin complex"/>
    <property type="evidence" value="ECO:0007669"/>
    <property type="project" value="UniProtKB-KW"/>
</dbReference>
<dbReference type="InterPro" id="IPR027417">
    <property type="entry name" value="P-loop_NTPase"/>
</dbReference>
<dbReference type="Proteomes" id="UP001212152">
    <property type="component" value="Unassembled WGS sequence"/>
</dbReference>
<dbReference type="GO" id="GO:0000146">
    <property type="term" value="F:microfilament motor activity"/>
    <property type="evidence" value="ECO:0007669"/>
    <property type="project" value="TreeGrafter"/>
</dbReference>
<evidence type="ECO:0000256" key="5">
    <source>
        <dbReference type="ARBA" id="ARBA00023203"/>
    </source>
</evidence>
<sequence>MSATAHQPSPLSQQHEEPQEQQQQQQQQKTLQLPSRDDPSDYLTRLVSPTLENVLATLRKRYAGGDYFTKLGENALLVLGGSAVLAESTADVAAEYARWIIETAEHKPDLPPHVFDMAASCFYHMTRDNRNQSVVFLGSDASEKSELRKLFVWQLLMLSTNTQNTGDQKILRAATMLDPVFEAFAHARTLRSRSASMACKYVEYQYNHDWKLIGVGSIAYQLDGSRFVTNATGLKEENYPIFYYLLAGCSPQDKQRWKLQDASQFKYLQGSPFFHTAKEDMDTFQELQKALKHLRIGPKLQKQIWQVLAAILHLGNLNFVDNDERSQDPCSITNGEELFITANLLGVDQNSLLETLIYKSKLVGHERISLFMTAEAAGAQRNLLASTLYAELIAWLVRRMNACLCKSYEDEIAASVRVLEVPSFRETGANELNRLLYNMVNEHLHMHVSHWVDARCAEYAQEGVLSFAVENQEERLGAVGHLLSMDIGLLRAIDEEAIHRSMVMNDQFEPIIPTTILHAFDNVEAVRIDDTRVSSRYFQVHHYCGSATYDLDALVYLDGDVLSSSVTAIFTGTANGTPPCANGFVRNLFSKEEFEHTDSQGLMDVQDGTVIAEFSRQTRQVMAAIQDADPWFVLCVDAGESPLSDKQDVAILKADLVANRVAEHTQCRVAGDYAASYTHEDFISRFHSVVMERFFDESDEVDFANLCEDFASEMEWTEEQMALGLSKVYLSEKSYRLLHDRLRSEQEDSVWHAQPGDFATTLRRPIMDNGDTESEMNMGSSEMDPLEAAVTAAATKPAYEIADMEPKRPKTAARSRWLTCTWSLTWCWLPCCLKYCGKMTRKDVQIAWREKVALCMIIAGMCLFLLAFIIGLPK</sequence>
<feature type="region of interest" description="Actin-binding" evidence="6">
    <location>
        <begin position="618"/>
        <end position="640"/>
    </location>
</feature>
<keyword evidence="11" id="KW-1185">Reference proteome</keyword>
<evidence type="ECO:0000256" key="1">
    <source>
        <dbReference type="ARBA" id="ARBA00022741"/>
    </source>
</evidence>
<feature type="non-terminal residue" evidence="10">
    <location>
        <position position="1"/>
    </location>
</feature>
<proteinExistence type="inferred from homology"/>
<dbReference type="Gene3D" id="3.40.850.10">
    <property type="entry name" value="Kinesin motor domain"/>
    <property type="match status" value="1"/>
</dbReference>
<feature type="region of interest" description="Disordered" evidence="7">
    <location>
        <begin position="1"/>
        <end position="43"/>
    </location>
</feature>
<name>A0AAD5TLI1_9FUNG</name>
<reference evidence="10" key="1">
    <citation type="submission" date="2020-05" db="EMBL/GenBank/DDBJ databases">
        <title>Phylogenomic resolution of chytrid fungi.</title>
        <authorList>
            <person name="Stajich J.E."/>
            <person name="Amses K."/>
            <person name="Simmons R."/>
            <person name="Seto K."/>
            <person name="Myers J."/>
            <person name="Bonds A."/>
            <person name="Quandt C.A."/>
            <person name="Barry K."/>
            <person name="Liu P."/>
            <person name="Grigoriev I."/>
            <person name="Longcore J.E."/>
            <person name="James T.Y."/>
        </authorList>
    </citation>
    <scope>NUCLEOTIDE SEQUENCE</scope>
    <source>
        <strain evidence="10">JEL0379</strain>
    </source>
</reference>
<dbReference type="GO" id="GO:0005524">
    <property type="term" value="F:ATP binding"/>
    <property type="evidence" value="ECO:0007669"/>
    <property type="project" value="UniProtKB-KW"/>
</dbReference>
<gene>
    <name evidence="10" type="ORF">HDU87_002220</name>
</gene>